<protein>
    <submittedName>
        <fullName evidence="9">Neurogenic differentiation factor 1</fullName>
    </submittedName>
    <submittedName>
        <fullName evidence="7">Ptf1a protein</fullName>
    </submittedName>
</protein>
<dbReference type="EMBL" id="GBYB01014531">
    <property type="protein sequence ID" value="JAG84298.1"/>
    <property type="molecule type" value="Transcribed_RNA"/>
</dbReference>
<dbReference type="InterPro" id="IPR050283">
    <property type="entry name" value="E-box_TF_Regulators"/>
</dbReference>
<accession>A0A9R1T5X4</accession>
<dbReference type="RefSeq" id="XP_011303320.1">
    <property type="nucleotide sequence ID" value="XM_011305018.1"/>
</dbReference>
<keyword evidence="2" id="KW-0238">DNA-binding</keyword>
<evidence type="ECO:0000259" key="6">
    <source>
        <dbReference type="PROSITE" id="PS50888"/>
    </source>
</evidence>
<evidence type="ECO:0000313" key="9">
    <source>
        <dbReference type="RefSeq" id="XP_011303320.1"/>
    </source>
</evidence>
<evidence type="ECO:0000256" key="2">
    <source>
        <dbReference type="ARBA" id="ARBA00023125"/>
    </source>
</evidence>
<evidence type="ECO:0000256" key="4">
    <source>
        <dbReference type="ARBA" id="ARBA00023242"/>
    </source>
</evidence>
<feature type="region of interest" description="Disordered" evidence="5">
    <location>
        <begin position="42"/>
        <end position="119"/>
    </location>
</feature>
<gene>
    <name evidence="7" type="primary">ptf1a</name>
    <name evidence="9" type="synonym">LOC105266671</name>
    <name evidence="7" type="ORF">g.34947</name>
</gene>
<dbReference type="GO" id="GO:0000977">
    <property type="term" value="F:RNA polymerase II transcription regulatory region sequence-specific DNA binding"/>
    <property type="evidence" value="ECO:0007669"/>
    <property type="project" value="TreeGrafter"/>
</dbReference>
<dbReference type="AlphaFoldDB" id="A0A0C9S193"/>
<dbReference type="CTD" id="2768661"/>
<dbReference type="GO" id="GO:0032502">
    <property type="term" value="P:developmental process"/>
    <property type="evidence" value="ECO:0007669"/>
    <property type="project" value="TreeGrafter"/>
</dbReference>
<dbReference type="InterPro" id="IPR036638">
    <property type="entry name" value="HLH_DNA-bd_sf"/>
</dbReference>
<keyword evidence="3" id="KW-0804">Transcription</keyword>
<dbReference type="SMART" id="SM00353">
    <property type="entry name" value="HLH"/>
    <property type="match status" value="1"/>
</dbReference>
<feature type="compositionally biased region" description="Basic and acidic residues" evidence="5">
    <location>
        <begin position="85"/>
        <end position="94"/>
    </location>
</feature>
<dbReference type="Proteomes" id="UP000694866">
    <property type="component" value="Unplaced"/>
</dbReference>
<dbReference type="Gene3D" id="4.10.280.10">
    <property type="entry name" value="Helix-loop-helix DNA-binding domain"/>
    <property type="match status" value="1"/>
</dbReference>
<dbReference type="CDD" id="cd11417">
    <property type="entry name" value="bHLH_TS_PTF1A"/>
    <property type="match status" value="1"/>
</dbReference>
<dbReference type="PROSITE" id="PS50888">
    <property type="entry name" value="BHLH"/>
    <property type="match status" value="1"/>
</dbReference>
<name>A0A0C9S193_9HYME</name>
<sequence length="336" mass="37855">MMYSVDNLELDMMNRHYIYDAHSFLGNPVIPQLPPHCGAPTATVLPPMVPQLPPSHPPGSTGSSNCSEHYPFDENSSDDESIYSSDREIRSRDGHSRKRSHDCMMEDEDGPTLKRPRQAVQQRQAANLRERRRMQNINDAFEGLRAHLPTLPYEKRLSKVDTLRLAIGYITFLTELVRADKGSDTHNGSGTISRCTGREHTEKVIVHSYGGNPFISHSLSWSRKSDISPNGMMFAKVWTPEDPRLTKSSSTLSKIEAMEMGKVWSPEETHTSKSDNSVDKFESPEMPKAWTPEEHGVLKNSINESMEMAKTWTEPTSTLKNCMEKHLALDCVAVQS</sequence>
<evidence type="ECO:0000313" key="8">
    <source>
        <dbReference type="Proteomes" id="UP000694866"/>
    </source>
</evidence>
<accession>A0A0C9S193</accession>
<dbReference type="SUPFAM" id="SSF47459">
    <property type="entry name" value="HLH, helix-loop-helix DNA-binding domain"/>
    <property type="match status" value="1"/>
</dbReference>
<feature type="region of interest" description="Disordered" evidence="5">
    <location>
        <begin position="265"/>
        <end position="295"/>
    </location>
</feature>
<dbReference type="PANTHER" id="PTHR23349">
    <property type="entry name" value="BASIC HELIX-LOOP-HELIX TRANSCRIPTION FACTOR, TWIST"/>
    <property type="match status" value="1"/>
</dbReference>
<dbReference type="OrthoDB" id="10048995at2759"/>
<evidence type="ECO:0000256" key="5">
    <source>
        <dbReference type="SAM" id="MobiDB-lite"/>
    </source>
</evidence>
<reference evidence="9" key="2">
    <citation type="submission" date="2025-04" db="UniProtKB">
        <authorList>
            <consortium name="RefSeq"/>
        </authorList>
    </citation>
    <scope>IDENTIFICATION</scope>
    <source>
        <strain evidence="9">USDA-PBARC FA_bdor</strain>
        <tissue evidence="9">Whole organism</tissue>
    </source>
</reference>
<dbReference type="GO" id="GO:0000981">
    <property type="term" value="F:DNA-binding transcription factor activity, RNA polymerase II-specific"/>
    <property type="evidence" value="ECO:0007669"/>
    <property type="project" value="TreeGrafter"/>
</dbReference>
<dbReference type="InterPro" id="IPR011598">
    <property type="entry name" value="bHLH_dom"/>
</dbReference>
<reference evidence="7" key="1">
    <citation type="submission" date="2015-01" db="EMBL/GenBank/DDBJ databases">
        <title>Transcriptome Assembly of Fopius arisanus.</title>
        <authorList>
            <person name="Geib S."/>
        </authorList>
    </citation>
    <scope>NUCLEOTIDE SEQUENCE</scope>
</reference>
<evidence type="ECO:0000256" key="3">
    <source>
        <dbReference type="ARBA" id="ARBA00023163"/>
    </source>
</evidence>
<keyword evidence="8" id="KW-1185">Reference proteome</keyword>
<evidence type="ECO:0000256" key="1">
    <source>
        <dbReference type="ARBA" id="ARBA00023015"/>
    </source>
</evidence>
<keyword evidence="4" id="KW-0539">Nucleus</keyword>
<proteinExistence type="predicted"/>
<dbReference type="GO" id="GO:0046983">
    <property type="term" value="F:protein dimerization activity"/>
    <property type="evidence" value="ECO:0007669"/>
    <property type="project" value="InterPro"/>
</dbReference>
<dbReference type="GeneID" id="105266671"/>
<dbReference type="Pfam" id="PF00010">
    <property type="entry name" value="HLH"/>
    <property type="match status" value="1"/>
</dbReference>
<feature type="domain" description="BHLH" evidence="6">
    <location>
        <begin position="121"/>
        <end position="173"/>
    </location>
</feature>
<dbReference type="KEGG" id="fas:105266671"/>
<dbReference type="FunFam" id="4.10.280.10:FF:000035">
    <property type="entry name" value="Pancreas-specific transcription factor 1a"/>
    <property type="match status" value="1"/>
</dbReference>
<dbReference type="PANTHER" id="PTHR23349:SF112">
    <property type="entry name" value="48 RELATED 1, ISOFORM B"/>
    <property type="match status" value="1"/>
</dbReference>
<organism evidence="7">
    <name type="scientific">Fopius arisanus</name>
    <dbReference type="NCBI Taxonomy" id="64838"/>
    <lineage>
        <taxon>Eukaryota</taxon>
        <taxon>Metazoa</taxon>
        <taxon>Ecdysozoa</taxon>
        <taxon>Arthropoda</taxon>
        <taxon>Hexapoda</taxon>
        <taxon>Insecta</taxon>
        <taxon>Pterygota</taxon>
        <taxon>Neoptera</taxon>
        <taxon>Endopterygota</taxon>
        <taxon>Hymenoptera</taxon>
        <taxon>Apocrita</taxon>
        <taxon>Ichneumonoidea</taxon>
        <taxon>Braconidae</taxon>
        <taxon>Opiinae</taxon>
        <taxon>Fopius</taxon>
    </lineage>
</organism>
<evidence type="ECO:0000313" key="7">
    <source>
        <dbReference type="EMBL" id="JAG84298.1"/>
    </source>
</evidence>
<feature type="compositionally biased region" description="Pro residues" evidence="5">
    <location>
        <begin position="47"/>
        <end position="57"/>
    </location>
</feature>
<keyword evidence="1" id="KW-0805">Transcription regulation</keyword>